<reference evidence="2 3" key="1">
    <citation type="submission" date="2024-07" db="EMBL/GenBank/DDBJ databases">
        <title>Enhanced genomic and transcriptomic resources for Trichinella pseudospiralis and T. spiralis underpin the discovery of pronounced molecular differences between stages and species.</title>
        <authorList>
            <person name="Pasi K.K."/>
            <person name="La Rosa G."/>
            <person name="Gomez-Morales M.A."/>
            <person name="Tosini F."/>
            <person name="Sumanam S."/>
            <person name="Young N.D."/>
            <person name="Chang B.C."/>
            <person name="Robin G.B."/>
        </authorList>
    </citation>
    <scope>NUCLEOTIDE SEQUENCE [LARGE SCALE GENOMIC DNA]</scope>
    <source>
        <strain evidence="2">ISS534</strain>
    </source>
</reference>
<name>A0ABR3KEC5_TRISP</name>
<keyword evidence="3" id="KW-1185">Reference proteome</keyword>
<feature type="region of interest" description="Disordered" evidence="1">
    <location>
        <begin position="242"/>
        <end position="322"/>
    </location>
</feature>
<feature type="compositionally biased region" description="Low complexity" evidence="1">
    <location>
        <begin position="312"/>
        <end position="322"/>
    </location>
</feature>
<protein>
    <submittedName>
        <fullName evidence="2">Microtubule-actin cross-linking factor</fullName>
    </submittedName>
</protein>
<evidence type="ECO:0000256" key="1">
    <source>
        <dbReference type="SAM" id="MobiDB-lite"/>
    </source>
</evidence>
<dbReference type="Proteomes" id="UP001558632">
    <property type="component" value="Unassembled WGS sequence"/>
</dbReference>
<proteinExistence type="predicted"/>
<feature type="compositionally biased region" description="Pro residues" evidence="1">
    <location>
        <begin position="253"/>
        <end position="264"/>
    </location>
</feature>
<feature type="compositionally biased region" description="Pro residues" evidence="1">
    <location>
        <begin position="273"/>
        <end position="302"/>
    </location>
</feature>
<accession>A0ABR3KEC5</accession>
<comment type="caution">
    <text evidence="2">The sequence shown here is derived from an EMBL/GenBank/DDBJ whole genome shotgun (WGS) entry which is preliminary data.</text>
</comment>
<evidence type="ECO:0000313" key="2">
    <source>
        <dbReference type="EMBL" id="KAL1234950.1"/>
    </source>
</evidence>
<organism evidence="2 3">
    <name type="scientific">Trichinella spiralis</name>
    <name type="common">Trichina worm</name>
    <dbReference type="NCBI Taxonomy" id="6334"/>
    <lineage>
        <taxon>Eukaryota</taxon>
        <taxon>Metazoa</taxon>
        <taxon>Ecdysozoa</taxon>
        <taxon>Nematoda</taxon>
        <taxon>Enoplea</taxon>
        <taxon>Dorylaimia</taxon>
        <taxon>Trichinellida</taxon>
        <taxon>Trichinellidae</taxon>
        <taxon>Trichinella</taxon>
    </lineage>
</organism>
<dbReference type="PRINTS" id="PR01217">
    <property type="entry name" value="PRICHEXTENSN"/>
</dbReference>
<evidence type="ECO:0000313" key="3">
    <source>
        <dbReference type="Proteomes" id="UP001558632"/>
    </source>
</evidence>
<gene>
    <name evidence="2" type="ORF">TSPI_00880</name>
</gene>
<dbReference type="EMBL" id="JBEUSY010000399">
    <property type="protein sequence ID" value="KAL1234950.1"/>
    <property type="molecule type" value="Genomic_DNA"/>
</dbReference>
<sequence>MTAFSCFIPLKWLNAATFVALIFLKFAYSLHDVRTFTVGQPCIPNSDGAICQTDSAHAENLPNLGSQTKTWATEQSQPQNRANQQTLEYKTKKKNNECSSYERGKDILQNGARCNFITDLQQPSESAVKYYTCVPDKTSSTCGVWKLKKCPQNKRFKFSKQACVEGSTSLRQGWFYPSMLPQSYMGGPFQGGFAGLTFDSMSMYGYGMPNYGMEFMSYGYGSVGYPMQVNYPGFSVIPPPVPLPPANQGAGSAPPPPANQPQAPPAGSQPQMPAAPPATPPAAAPPTPPEAAPPAAPQPSAPAAPGKTPSAKPSLPGGLPKPKLPGKLPIPVNFTGLWCSKICTEEAIGRMPTAAVELWHTCRQAENVEKENGKRDRRKMILRNMNKQLNMMTLPTHKSREWQRGDKHLYANISPLRKP</sequence>